<reference evidence="2" key="1">
    <citation type="journal article" date="2021" name="bioRxiv">
        <title>Whole Genome Assembly and Annotation of Northern Wild Rice, Zizania palustris L., Supports a Whole Genome Duplication in the Zizania Genus.</title>
        <authorList>
            <person name="Haas M."/>
            <person name="Kono T."/>
            <person name="Macchietto M."/>
            <person name="Millas R."/>
            <person name="McGilp L."/>
            <person name="Shao M."/>
            <person name="Duquette J."/>
            <person name="Hirsch C.N."/>
            <person name="Kimball J."/>
        </authorList>
    </citation>
    <scope>NUCLEOTIDE SEQUENCE</scope>
    <source>
        <tissue evidence="2">Fresh leaf tissue</tissue>
    </source>
</reference>
<feature type="region of interest" description="Disordered" evidence="1">
    <location>
        <begin position="179"/>
        <end position="211"/>
    </location>
</feature>
<evidence type="ECO:0000256" key="1">
    <source>
        <dbReference type="SAM" id="MobiDB-lite"/>
    </source>
</evidence>
<feature type="compositionally biased region" description="Gly residues" evidence="1">
    <location>
        <begin position="199"/>
        <end position="211"/>
    </location>
</feature>
<protein>
    <submittedName>
        <fullName evidence="2">Uncharacterized protein</fullName>
    </submittedName>
</protein>
<evidence type="ECO:0000313" key="3">
    <source>
        <dbReference type="Proteomes" id="UP000729402"/>
    </source>
</evidence>
<dbReference type="Proteomes" id="UP000729402">
    <property type="component" value="Unassembled WGS sequence"/>
</dbReference>
<sequence>MGATGISTSVGADRAKGKADKKVQALLAEVLRRCDSILEALGGIGGGRGGVVLGVGGDINTVNMGGDTARDNISASDDDIGSTVLDTGVDVIQASDVAGGILTSTGTVATRQVTHGNILTTTHNNIPSNGDEVVLLRDGGFEWPVGGVLGMHTLSTKIPSEGSRGNNLATNDSLNGGFGYDASALGGGSPGRRSSCGLGQEGPGDGSGVPR</sequence>
<dbReference type="AlphaFoldDB" id="A0A8J6C016"/>
<reference evidence="2" key="2">
    <citation type="submission" date="2021-02" db="EMBL/GenBank/DDBJ databases">
        <authorList>
            <person name="Kimball J.A."/>
            <person name="Haas M.W."/>
            <person name="Macchietto M."/>
            <person name="Kono T."/>
            <person name="Duquette J."/>
            <person name="Shao M."/>
        </authorList>
    </citation>
    <scope>NUCLEOTIDE SEQUENCE</scope>
    <source>
        <tissue evidence="2">Fresh leaf tissue</tissue>
    </source>
</reference>
<dbReference type="EMBL" id="JAAALK010000079">
    <property type="protein sequence ID" value="KAG8100439.1"/>
    <property type="molecule type" value="Genomic_DNA"/>
</dbReference>
<accession>A0A8J6C016</accession>
<gene>
    <name evidence="2" type="ORF">GUJ93_ZPchr0013g37026</name>
</gene>
<proteinExistence type="predicted"/>
<organism evidence="2 3">
    <name type="scientific">Zizania palustris</name>
    <name type="common">Northern wild rice</name>
    <dbReference type="NCBI Taxonomy" id="103762"/>
    <lineage>
        <taxon>Eukaryota</taxon>
        <taxon>Viridiplantae</taxon>
        <taxon>Streptophyta</taxon>
        <taxon>Embryophyta</taxon>
        <taxon>Tracheophyta</taxon>
        <taxon>Spermatophyta</taxon>
        <taxon>Magnoliopsida</taxon>
        <taxon>Liliopsida</taxon>
        <taxon>Poales</taxon>
        <taxon>Poaceae</taxon>
        <taxon>BOP clade</taxon>
        <taxon>Oryzoideae</taxon>
        <taxon>Oryzeae</taxon>
        <taxon>Zizaniinae</taxon>
        <taxon>Zizania</taxon>
    </lineage>
</organism>
<evidence type="ECO:0000313" key="2">
    <source>
        <dbReference type="EMBL" id="KAG8100439.1"/>
    </source>
</evidence>
<name>A0A8J6C016_ZIZPA</name>
<keyword evidence="3" id="KW-1185">Reference proteome</keyword>
<comment type="caution">
    <text evidence="2">The sequence shown here is derived from an EMBL/GenBank/DDBJ whole genome shotgun (WGS) entry which is preliminary data.</text>
</comment>